<name>A0A392ML78_9FABA</name>
<accession>A0A392ML78</accession>
<reference evidence="2 3" key="1">
    <citation type="journal article" date="2018" name="Front. Plant Sci.">
        <title>Red Clover (Trifolium pratense) and Zigzag Clover (T. medium) - A Picture of Genomic Similarities and Differences.</title>
        <authorList>
            <person name="Dluhosova J."/>
            <person name="Istvanek J."/>
            <person name="Nedelnik J."/>
            <person name="Repkova J."/>
        </authorList>
    </citation>
    <scope>NUCLEOTIDE SEQUENCE [LARGE SCALE GENOMIC DNA]</scope>
    <source>
        <strain evidence="3">cv. 10/8</strain>
        <tissue evidence="2">Leaf</tissue>
    </source>
</reference>
<evidence type="ECO:0000256" key="1">
    <source>
        <dbReference type="SAM" id="MobiDB-lite"/>
    </source>
</evidence>
<proteinExistence type="predicted"/>
<gene>
    <name evidence="2" type="ORF">A2U01_0009131</name>
</gene>
<evidence type="ECO:0000313" key="2">
    <source>
        <dbReference type="EMBL" id="MCH88247.1"/>
    </source>
</evidence>
<evidence type="ECO:0000313" key="3">
    <source>
        <dbReference type="Proteomes" id="UP000265520"/>
    </source>
</evidence>
<feature type="region of interest" description="Disordered" evidence="1">
    <location>
        <begin position="20"/>
        <end position="40"/>
    </location>
</feature>
<dbReference type="EMBL" id="LXQA010013805">
    <property type="protein sequence ID" value="MCH88247.1"/>
    <property type="molecule type" value="Genomic_DNA"/>
</dbReference>
<dbReference type="AlphaFoldDB" id="A0A392ML78"/>
<sequence>MDGDVSVRWDLRGRRIPKMGWWQPKQSEAGTQDGSGGIHRVDVDVPADEWAKIAGFYDVLLFNTGH</sequence>
<keyword evidence="3" id="KW-1185">Reference proteome</keyword>
<comment type="caution">
    <text evidence="2">The sequence shown here is derived from an EMBL/GenBank/DDBJ whole genome shotgun (WGS) entry which is preliminary data.</text>
</comment>
<feature type="non-terminal residue" evidence="2">
    <location>
        <position position="66"/>
    </location>
</feature>
<organism evidence="2 3">
    <name type="scientific">Trifolium medium</name>
    <dbReference type="NCBI Taxonomy" id="97028"/>
    <lineage>
        <taxon>Eukaryota</taxon>
        <taxon>Viridiplantae</taxon>
        <taxon>Streptophyta</taxon>
        <taxon>Embryophyta</taxon>
        <taxon>Tracheophyta</taxon>
        <taxon>Spermatophyta</taxon>
        <taxon>Magnoliopsida</taxon>
        <taxon>eudicotyledons</taxon>
        <taxon>Gunneridae</taxon>
        <taxon>Pentapetalae</taxon>
        <taxon>rosids</taxon>
        <taxon>fabids</taxon>
        <taxon>Fabales</taxon>
        <taxon>Fabaceae</taxon>
        <taxon>Papilionoideae</taxon>
        <taxon>50 kb inversion clade</taxon>
        <taxon>NPAAA clade</taxon>
        <taxon>Hologalegina</taxon>
        <taxon>IRL clade</taxon>
        <taxon>Trifolieae</taxon>
        <taxon>Trifolium</taxon>
    </lineage>
</organism>
<dbReference type="Proteomes" id="UP000265520">
    <property type="component" value="Unassembled WGS sequence"/>
</dbReference>
<protein>
    <submittedName>
        <fullName evidence="2">Protein YLS7-like</fullName>
    </submittedName>
</protein>